<feature type="transmembrane region" description="Helical" evidence="1">
    <location>
        <begin position="107"/>
        <end position="127"/>
    </location>
</feature>
<keyword evidence="1" id="KW-0812">Transmembrane</keyword>
<keyword evidence="1" id="KW-0472">Membrane</keyword>
<evidence type="ECO:0008006" key="4">
    <source>
        <dbReference type="Google" id="ProtNLM"/>
    </source>
</evidence>
<dbReference type="AlphaFoldDB" id="A0A1Y6JZ50"/>
<dbReference type="Proteomes" id="UP000195412">
    <property type="component" value="Chromosome I"/>
</dbReference>
<organism evidence="2 3">
    <name type="scientific">Levilactobacillus zymae</name>
    <dbReference type="NCBI Taxonomy" id="267363"/>
    <lineage>
        <taxon>Bacteria</taxon>
        <taxon>Bacillati</taxon>
        <taxon>Bacillota</taxon>
        <taxon>Bacilli</taxon>
        <taxon>Lactobacillales</taxon>
        <taxon>Lactobacillaceae</taxon>
        <taxon>Levilactobacillus</taxon>
    </lineage>
</organism>
<dbReference type="EMBL" id="LT854705">
    <property type="protein sequence ID" value="SMS14382.1"/>
    <property type="molecule type" value="Genomic_DNA"/>
</dbReference>
<dbReference type="KEGG" id="lzy:LZ3411_1332"/>
<evidence type="ECO:0000313" key="2">
    <source>
        <dbReference type="EMBL" id="SMS14382.1"/>
    </source>
</evidence>
<protein>
    <recommendedName>
        <fullName evidence="4">Hydrophobic protein</fullName>
    </recommendedName>
</protein>
<gene>
    <name evidence="2" type="ORF">LZ3411_1332</name>
</gene>
<keyword evidence="1" id="KW-1133">Transmembrane helix</keyword>
<feature type="transmembrane region" description="Helical" evidence="1">
    <location>
        <begin position="47"/>
        <end position="68"/>
    </location>
</feature>
<reference evidence="3" key="1">
    <citation type="submission" date="2017-05" db="EMBL/GenBank/DDBJ databases">
        <authorList>
            <person name="Papadimitriou K."/>
        </authorList>
    </citation>
    <scope>NUCLEOTIDE SEQUENCE [LARGE SCALE GENOMIC DNA]</scope>
    <source>
        <strain evidence="3">ACA-DC 3411</strain>
    </source>
</reference>
<accession>A0A1Y6JZ50</accession>
<evidence type="ECO:0000256" key="1">
    <source>
        <dbReference type="SAM" id="Phobius"/>
    </source>
</evidence>
<feature type="transmembrane region" description="Helical" evidence="1">
    <location>
        <begin position="162"/>
        <end position="180"/>
    </location>
</feature>
<evidence type="ECO:0000313" key="3">
    <source>
        <dbReference type="Proteomes" id="UP000195412"/>
    </source>
</evidence>
<sequence length="213" mass="24960">MNMTSFIIAIILIYFIHDQFEFSKITRISFWIIPLSTLYQFFNTFVFNRTNLLIVGGLILFSIAIGYYQASHTKVRLEETSNTFFRDATGQEVPLYKKVITAQGGRHYLYGWLLVLVVQILIEALYLHEPLTPVKIWDVFLEEVMADLFSFSRFIDGAHTSWIIWALASFTSFGYTFWIARLHPLAYRKLFNKDKFPSLQFKCNTLATRPKRP</sequence>
<name>A0A1Y6JZ50_9LACO</name>
<proteinExistence type="predicted"/>